<dbReference type="PANTHER" id="PTHR43004">
    <property type="entry name" value="TRK SYSTEM POTASSIUM UPTAKE PROTEIN"/>
    <property type="match status" value="1"/>
</dbReference>
<feature type="domain" description="FAD-binding" evidence="6">
    <location>
        <begin position="15"/>
        <end position="339"/>
    </location>
</feature>
<accession>A0A0C2XS23</accession>
<organism evidence="7 8">
    <name type="scientific">Hebeloma cylindrosporum</name>
    <dbReference type="NCBI Taxonomy" id="76867"/>
    <lineage>
        <taxon>Eukaryota</taxon>
        <taxon>Fungi</taxon>
        <taxon>Dikarya</taxon>
        <taxon>Basidiomycota</taxon>
        <taxon>Agaricomycotina</taxon>
        <taxon>Agaricomycetes</taxon>
        <taxon>Agaricomycetidae</taxon>
        <taxon>Agaricales</taxon>
        <taxon>Agaricineae</taxon>
        <taxon>Hymenogastraceae</taxon>
        <taxon>Hebeloma</taxon>
    </lineage>
</organism>
<sequence length="529" mass="57893">MPLESTPNPGTSPKILIVGSGPSGLTLALSLSRSGVPVRRGAGITPRSKELFEALGIVDQVLGQAIPVPIFRIYKMPGGVEVLKEFFAAPNLEPTASNPYLNFSLLGQENLDKILRAELEKYGCTVEFGVELQALEQFDKHVQVKLLRHSLDSTEAQLEEGSYEWVIGADGARGAVRKQVGLSFLGETGVEKFVVGDMKIEGLDPSKWHRWGDKDKHVMTSLRPTETPSVYNFIIGGNIDQDHICANEETLVEFLRESTGNRDDIKYGEIIVMSPYTLNIRMAESFRKGRVFLTGDAGHIHSPTGGQGMNTGMQGRLATPSLLDTFNEERLPVVAQMLDITTELLKKTMKDTMSESGWDRSGNLNQLGVNYRWSSIVVDEEKEQDGIATEKPDGYGASGPLQAGDRAPDAPGLVMQGKDVGMRLFNIFESQRHTVLVFSDKVDCKSVIAGLERYPADLVHRVIISKPGDGASVTARGVDYDVFEDRDGYAYEAYQGALGIYVIRPDGVVGARVGGSDGLQRYFQSIFVV</sequence>
<dbReference type="InterPro" id="IPR050641">
    <property type="entry name" value="RIFMO-like"/>
</dbReference>
<dbReference type="EMBL" id="KN831782">
    <property type="protein sequence ID" value="KIM40523.1"/>
    <property type="molecule type" value="Genomic_DNA"/>
</dbReference>
<dbReference type="STRING" id="686832.A0A0C2XS23"/>
<dbReference type="HOGENOM" id="CLU_009665_20_3_1"/>
<keyword evidence="4" id="KW-0560">Oxidoreductase</keyword>
<dbReference type="SUPFAM" id="SSF51905">
    <property type="entry name" value="FAD/NAD(P)-binding domain"/>
    <property type="match status" value="1"/>
</dbReference>
<evidence type="ECO:0000259" key="6">
    <source>
        <dbReference type="Pfam" id="PF01494"/>
    </source>
</evidence>
<dbReference type="Gene3D" id="3.50.50.60">
    <property type="entry name" value="FAD/NAD(P)-binding domain"/>
    <property type="match status" value="1"/>
</dbReference>
<gene>
    <name evidence="7" type="ORF">M413DRAFT_445969</name>
</gene>
<name>A0A0C2XS23_HEBCY</name>
<keyword evidence="8" id="KW-1185">Reference proteome</keyword>
<proteinExistence type="predicted"/>
<dbReference type="Pfam" id="PF01494">
    <property type="entry name" value="FAD_binding_3"/>
    <property type="match status" value="1"/>
</dbReference>
<reference evidence="8" key="2">
    <citation type="submission" date="2015-01" db="EMBL/GenBank/DDBJ databases">
        <title>Evolutionary Origins and Diversification of the Mycorrhizal Mutualists.</title>
        <authorList>
            <consortium name="DOE Joint Genome Institute"/>
            <consortium name="Mycorrhizal Genomics Consortium"/>
            <person name="Kohler A."/>
            <person name="Kuo A."/>
            <person name="Nagy L.G."/>
            <person name="Floudas D."/>
            <person name="Copeland A."/>
            <person name="Barry K.W."/>
            <person name="Cichocki N."/>
            <person name="Veneault-Fourrey C."/>
            <person name="LaButti K."/>
            <person name="Lindquist E.A."/>
            <person name="Lipzen A."/>
            <person name="Lundell T."/>
            <person name="Morin E."/>
            <person name="Murat C."/>
            <person name="Riley R."/>
            <person name="Ohm R."/>
            <person name="Sun H."/>
            <person name="Tunlid A."/>
            <person name="Henrissat B."/>
            <person name="Grigoriev I.V."/>
            <person name="Hibbett D.S."/>
            <person name="Martin F."/>
        </authorList>
    </citation>
    <scope>NUCLEOTIDE SEQUENCE [LARGE SCALE GENOMIC DNA]</scope>
    <source>
        <strain evidence="8">h7</strain>
    </source>
</reference>
<keyword evidence="3" id="KW-0274">FAD</keyword>
<evidence type="ECO:0000256" key="1">
    <source>
        <dbReference type="ARBA" id="ARBA00001974"/>
    </source>
</evidence>
<dbReference type="PANTHER" id="PTHR43004:SF19">
    <property type="entry name" value="BINDING MONOOXYGENASE, PUTATIVE (JCVI)-RELATED"/>
    <property type="match status" value="1"/>
</dbReference>
<keyword evidence="2" id="KW-0285">Flavoprotein</keyword>
<evidence type="ECO:0000256" key="4">
    <source>
        <dbReference type="ARBA" id="ARBA00023002"/>
    </source>
</evidence>
<evidence type="ECO:0000256" key="2">
    <source>
        <dbReference type="ARBA" id="ARBA00022630"/>
    </source>
</evidence>
<feature type="region of interest" description="Disordered" evidence="5">
    <location>
        <begin position="385"/>
        <end position="409"/>
    </location>
</feature>
<dbReference type="PRINTS" id="PR00420">
    <property type="entry name" value="RNGMNOXGNASE"/>
</dbReference>
<dbReference type="Gene3D" id="3.40.30.120">
    <property type="match status" value="1"/>
</dbReference>
<dbReference type="GO" id="GO:0071949">
    <property type="term" value="F:FAD binding"/>
    <property type="evidence" value="ECO:0007669"/>
    <property type="project" value="InterPro"/>
</dbReference>
<protein>
    <recommendedName>
        <fullName evidence="6">FAD-binding domain-containing protein</fullName>
    </recommendedName>
</protein>
<dbReference type="GO" id="GO:0016709">
    <property type="term" value="F:oxidoreductase activity, acting on paired donors, with incorporation or reduction of molecular oxygen, NAD(P)H as one donor, and incorporation of one atom of oxygen"/>
    <property type="evidence" value="ECO:0007669"/>
    <property type="project" value="UniProtKB-ARBA"/>
</dbReference>
<evidence type="ECO:0000256" key="5">
    <source>
        <dbReference type="SAM" id="MobiDB-lite"/>
    </source>
</evidence>
<dbReference type="Gene3D" id="3.30.70.2450">
    <property type="match status" value="1"/>
</dbReference>
<dbReference type="AlphaFoldDB" id="A0A0C2XS23"/>
<dbReference type="OrthoDB" id="2690153at2759"/>
<reference evidence="7 8" key="1">
    <citation type="submission" date="2014-04" db="EMBL/GenBank/DDBJ databases">
        <authorList>
            <consortium name="DOE Joint Genome Institute"/>
            <person name="Kuo A."/>
            <person name="Gay G."/>
            <person name="Dore J."/>
            <person name="Kohler A."/>
            <person name="Nagy L.G."/>
            <person name="Floudas D."/>
            <person name="Copeland A."/>
            <person name="Barry K.W."/>
            <person name="Cichocki N."/>
            <person name="Veneault-Fourrey C."/>
            <person name="LaButti K."/>
            <person name="Lindquist E.A."/>
            <person name="Lipzen A."/>
            <person name="Lundell T."/>
            <person name="Morin E."/>
            <person name="Murat C."/>
            <person name="Sun H."/>
            <person name="Tunlid A."/>
            <person name="Henrissat B."/>
            <person name="Grigoriev I.V."/>
            <person name="Hibbett D.S."/>
            <person name="Martin F."/>
            <person name="Nordberg H.P."/>
            <person name="Cantor M.N."/>
            <person name="Hua S.X."/>
        </authorList>
    </citation>
    <scope>NUCLEOTIDE SEQUENCE [LARGE SCALE GENOMIC DNA]</scope>
    <source>
        <strain evidence="8">h7</strain>
    </source>
</reference>
<evidence type="ECO:0000256" key="3">
    <source>
        <dbReference type="ARBA" id="ARBA00022827"/>
    </source>
</evidence>
<comment type="cofactor">
    <cofactor evidence="1">
        <name>FAD</name>
        <dbReference type="ChEBI" id="CHEBI:57692"/>
    </cofactor>
</comment>
<dbReference type="Proteomes" id="UP000053424">
    <property type="component" value="Unassembled WGS sequence"/>
</dbReference>
<dbReference type="InterPro" id="IPR036188">
    <property type="entry name" value="FAD/NAD-bd_sf"/>
</dbReference>
<evidence type="ECO:0000313" key="7">
    <source>
        <dbReference type="EMBL" id="KIM40523.1"/>
    </source>
</evidence>
<evidence type="ECO:0000313" key="8">
    <source>
        <dbReference type="Proteomes" id="UP000053424"/>
    </source>
</evidence>
<dbReference type="InterPro" id="IPR002938">
    <property type="entry name" value="FAD-bd"/>
</dbReference>